<dbReference type="Gene3D" id="3.20.20.190">
    <property type="entry name" value="Phosphatidylinositol (PI) phosphodiesterase"/>
    <property type="match status" value="1"/>
</dbReference>
<comment type="caution">
    <text evidence="2">The sequence shown here is derived from an EMBL/GenBank/DDBJ whole genome shotgun (WGS) entry which is preliminary data.</text>
</comment>
<dbReference type="PROSITE" id="PS51704">
    <property type="entry name" value="GP_PDE"/>
    <property type="match status" value="1"/>
</dbReference>
<organism evidence="2 3">
    <name type="scientific">Prescottella agglutinans</name>
    <dbReference type="NCBI Taxonomy" id="1644129"/>
    <lineage>
        <taxon>Bacteria</taxon>
        <taxon>Bacillati</taxon>
        <taxon>Actinomycetota</taxon>
        <taxon>Actinomycetes</taxon>
        <taxon>Mycobacteriales</taxon>
        <taxon>Nocardiaceae</taxon>
        <taxon>Prescottella</taxon>
    </lineage>
</organism>
<keyword evidence="2" id="KW-0378">Hydrolase</keyword>
<dbReference type="GO" id="GO:0008889">
    <property type="term" value="F:glycerophosphodiester phosphodiesterase activity"/>
    <property type="evidence" value="ECO:0007669"/>
    <property type="project" value="UniProtKB-EC"/>
</dbReference>
<feature type="domain" description="GP-PDE" evidence="1">
    <location>
        <begin position="4"/>
        <end position="239"/>
    </location>
</feature>
<evidence type="ECO:0000313" key="2">
    <source>
        <dbReference type="EMBL" id="MDH6284794.1"/>
    </source>
</evidence>
<dbReference type="EMBL" id="JARXVC010000027">
    <property type="protein sequence ID" value="MDH6284794.1"/>
    <property type="molecule type" value="Genomic_DNA"/>
</dbReference>
<protein>
    <submittedName>
        <fullName evidence="2">Glycerophosphoryl diester phosphodiesterase</fullName>
        <ecNumber evidence="2">3.1.4.46</ecNumber>
    </submittedName>
</protein>
<evidence type="ECO:0000259" key="1">
    <source>
        <dbReference type="PROSITE" id="PS51704"/>
    </source>
</evidence>
<dbReference type="Proteomes" id="UP001160334">
    <property type="component" value="Unassembled WGS sequence"/>
</dbReference>
<keyword evidence="3" id="KW-1185">Reference proteome</keyword>
<dbReference type="EC" id="3.1.4.46" evidence="2"/>
<dbReference type="RefSeq" id="WP_280763983.1">
    <property type="nucleotide sequence ID" value="NZ_JARXVC010000027.1"/>
</dbReference>
<evidence type="ECO:0000313" key="3">
    <source>
        <dbReference type="Proteomes" id="UP001160334"/>
    </source>
</evidence>
<accession>A0ABT6MKE9</accession>
<dbReference type="PANTHER" id="PTHR46211:SF14">
    <property type="entry name" value="GLYCEROPHOSPHODIESTER PHOSPHODIESTERASE"/>
    <property type="match status" value="1"/>
</dbReference>
<dbReference type="PANTHER" id="PTHR46211">
    <property type="entry name" value="GLYCEROPHOSPHORYL DIESTER PHOSPHODIESTERASE"/>
    <property type="match status" value="1"/>
</dbReference>
<gene>
    <name evidence="2" type="ORF">M2280_006057</name>
</gene>
<dbReference type="Pfam" id="PF03009">
    <property type="entry name" value="GDPD"/>
    <property type="match status" value="1"/>
</dbReference>
<name>A0ABT6MKE9_9NOCA</name>
<sequence length="243" mass="26133">MNRPLIIAHRGNSSVAPENTMLAFRSAVLAGADMIEIDVHVDRDGTVVVIHDDTVDRTTDGTGAVADLGTEQIRGLDAGVWFAAETAGQRVPLQADVVDLMVAHPHLRLLLELKGEWAPAQVQRMLTDLEPVLPRVLPQSFDVPTVRALADVAPDVPRGLLVVTVDDEALALCAELDVAACNPYVGFVQDDIGVIAKLHAAGLQTMVWTANDPVQWQRLVDAGVDGVITDRPDRLAGWLDAPR</sequence>
<reference evidence="2 3" key="1">
    <citation type="submission" date="2023-04" db="EMBL/GenBank/DDBJ databases">
        <title>Forest soil microbial communities from Buena Vista Peninsula, Colon Province, Panama.</title>
        <authorList>
            <person name="Bouskill N."/>
        </authorList>
    </citation>
    <scope>NUCLEOTIDE SEQUENCE [LARGE SCALE GENOMIC DNA]</scope>
    <source>
        <strain evidence="2 3">CFH S0262</strain>
    </source>
</reference>
<dbReference type="InterPro" id="IPR017946">
    <property type="entry name" value="PLC-like_Pdiesterase_TIM-brl"/>
</dbReference>
<proteinExistence type="predicted"/>
<dbReference type="SUPFAM" id="SSF51695">
    <property type="entry name" value="PLC-like phosphodiesterases"/>
    <property type="match status" value="1"/>
</dbReference>
<dbReference type="InterPro" id="IPR030395">
    <property type="entry name" value="GP_PDE_dom"/>
</dbReference>